<organism evidence="2 3">
    <name type="scientific">Kibdelosporangium aridum</name>
    <dbReference type="NCBI Taxonomy" id="2030"/>
    <lineage>
        <taxon>Bacteria</taxon>
        <taxon>Bacillati</taxon>
        <taxon>Actinomycetota</taxon>
        <taxon>Actinomycetes</taxon>
        <taxon>Pseudonocardiales</taxon>
        <taxon>Pseudonocardiaceae</taxon>
        <taxon>Kibdelosporangium</taxon>
    </lineage>
</organism>
<feature type="chain" id="PRO_5013117148" description="Glyoxalase" evidence="1">
    <location>
        <begin position="31"/>
        <end position="305"/>
    </location>
</feature>
<keyword evidence="1" id="KW-0732">Signal</keyword>
<evidence type="ECO:0000313" key="2">
    <source>
        <dbReference type="EMBL" id="SMD26332.1"/>
    </source>
</evidence>
<name>A0A1W2FX62_KIBAR</name>
<feature type="signal peptide" evidence="1">
    <location>
        <begin position="1"/>
        <end position="30"/>
    </location>
</feature>
<protein>
    <recommendedName>
        <fullName evidence="4">Glyoxalase</fullName>
    </recommendedName>
</protein>
<evidence type="ECO:0008006" key="4">
    <source>
        <dbReference type="Google" id="ProtNLM"/>
    </source>
</evidence>
<keyword evidence="3" id="KW-1185">Reference proteome</keyword>
<sequence>MNRRLLRPLPALLVGVALMVMPTAAPGALAQQHRAPQLSAGPEYAAAHVFVQPGTLEAFIASWEATFGGTHTPPATVDILPTPSKVINSVIKSPVGLLSIVEPVDRVPYPYGLERASWAVTDVDEARRVAVSKGAVTVVAPYSNSVSRNTVVQFPGGVNLGAWRQFTMPVNPKLSTIPENRVYIPAEAADAFLRSYLGYTSGRVISDNRHADGAQIGTPGRTFRRISMTSPFINTVVIVSDGHLPYPFGWDQEGYTVTDLNRTLAKARTAGATVLWGPYAGRDRSSAIVKFPGGHIVEIHDGRLT</sequence>
<dbReference type="RefSeq" id="WP_084434090.1">
    <property type="nucleotide sequence ID" value="NZ_FWXV01000014.1"/>
</dbReference>
<dbReference type="OrthoDB" id="107334at2"/>
<accession>A0A1W2FX62</accession>
<evidence type="ECO:0000256" key="1">
    <source>
        <dbReference type="SAM" id="SignalP"/>
    </source>
</evidence>
<reference evidence="2 3" key="1">
    <citation type="submission" date="2017-04" db="EMBL/GenBank/DDBJ databases">
        <authorList>
            <person name="Afonso C.L."/>
            <person name="Miller P.J."/>
            <person name="Scott M.A."/>
            <person name="Spackman E."/>
            <person name="Goraichik I."/>
            <person name="Dimitrov K.M."/>
            <person name="Suarez D.L."/>
            <person name="Swayne D.E."/>
        </authorList>
    </citation>
    <scope>NUCLEOTIDE SEQUENCE [LARGE SCALE GENOMIC DNA]</scope>
    <source>
        <strain evidence="2 3">DSM 43828</strain>
    </source>
</reference>
<evidence type="ECO:0000313" key="3">
    <source>
        <dbReference type="Proteomes" id="UP000192674"/>
    </source>
</evidence>
<dbReference type="SUPFAM" id="SSF54593">
    <property type="entry name" value="Glyoxalase/Bleomycin resistance protein/Dihydroxybiphenyl dioxygenase"/>
    <property type="match status" value="1"/>
</dbReference>
<proteinExistence type="predicted"/>
<dbReference type="Proteomes" id="UP000192674">
    <property type="component" value="Unassembled WGS sequence"/>
</dbReference>
<dbReference type="InterPro" id="IPR029068">
    <property type="entry name" value="Glyas_Bleomycin-R_OHBP_Dase"/>
</dbReference>
<dbReference type="AlphaFoldDB" id="A0A1W2FX62"/>
<gene>
    <name evidence="2" type="ORF">SAMN05661093_09915</name>
</gene>
<dbReference type="EMBL" id="FWXV01000014">
    <property type="protein sequence ID" value="SMD26332.1"/>
    <property type="molecule type" value="Genomic_DNA"/>
</dbReference>